<sequence length="437" mass="48111">MHFITLRPVQSAANTKFGEHNSADPLIQQGTATMNTLKKPLAVALASCGMIATPAAFANEPSLDINLRTLYFNRDFRQGTAEDRVAASQAVRIDYVSPYINDVIGFDASLFGALKLDGRGGDESIGMLKADGDDTESYAKLGQAFIKLKLGDITELRAGRMVLATPLLYDDDSRSTPSSTQAIKLDTQVGGADLYAIYSDRAVNMAETDFDKYEANGEEYDLYVLGGSYSFNNGLSVQAAHGIADDYLRQTYLNASYPFELNNGDNILVDAHYYYGTDDGDLYGRDYQSSLFNLAGRYTTGDLTMTLSYQNIGGDDGYDYSWDGFNNDNNILMVWNSVQYLDFNSADEQSLQVRADYNVASVPGLSLMARHTEGWDIDTSTQSDAKESETDLEARYTVQGGTLEGLSLRARIAHIESEQFDNVDEVRLIANYGFNAF</sequence>
<dbReference type="InterPro" id="IPR023614">
    <property type="entry name" value="Porin_dom_sf"/>
</dbReference>
<protein>
    <submittedName>
        <fullName evidence="4">Outer membrane porin, OprD family</fullName>
    </submittedName>
</protein>
<dbReference type="AlphaFoldDB" id="A0A1H4A4D4"/>
<dbReference type="STRING" id="1122198.SAMN02745729_102271"/>
<gene>
    <name evidence="4" type="ORF">SAMN02745729_102271</name>
</gene>
<name>A0A1H4A4D4_9GAMM</name>
<keyword evidence="5" id="KW-1185">Reference proteome</keyword>
<dbReference type="GO" id="GO:0015288">
    <property type="term" value="F:porin activity"/>
    <property type="evidence" value="ECO:0007669"/>
    <property type="project" value="TreeGrafter"/>
</dbReference>
<evidence type="ECO:0000313" key="4">
    <source>
        <dbReference type="EMBL" id="SEA30740.1"/>
    </source>
</evidence>
<evidence type="ECO:0000256" key="3">
    <source>
        <dbReference type="ARBA" id="ARBA00022729"/>
    </source>
</evidence>
<keyword evidence="3" id="KW-0732">Signal</keyword>
<evidence type="ECO:0000313" key="5">
    <source>
        <dbReference type="Proteomes" id="UP000242469"/>
    </source>
</evidence>
<dbReference type="InterPro" id="IPR005318">
    <property type="entry name" value="OM_porin_bac"/>
</dbReference>
<accession>A0A1H4A4D4</accession>
<reference evidence="5" key="1">
    <citation type="submission" date="2016-10" db="EMBL/GenBank/DDBJ databases">
        <authorList>
            <person name="Varghese N."/>
            <person name="Submissions S."/>
        </authorList>
    </citation>
    <scope>NUCLEOTIDE SEQUENCE [LARGE SCALE GENOMIC DNA]</scope>
    <source>
        <strain evidence="5">DSM 11526</strain>
    </source>
</reference>
<dbReference type="Gene3D" id="2.40.160.10">
    <property type="entry name" value="Porin"/>
    <property type="match status" value="1"/>
</dbReference>
<dbReference type="Pfam" id="PF03573">
    <property type="entry name" value="OprD"/>
    <property type="match status" value="1"/>
</dbReference>
<organism evidence="4 5">
    <name type="scientific">Marinobacterium iners DSM 11526</name>
    <dbReference type="NCBI Taxonomy" id="1122198"/>
    <lineage>
        <taxon>Bacteria</taxon>
        <taxon>Pseudomonadati</taxon>
        <taxon>Pseudomonadota</taxon>
        <taxon>Gammaproteobacteria</taxon>
        <taxon>Oceanospirillales</taxon>
        <taxon>Oceanospirillaceae</taxon>
        <taxon>Marinobacterium</taxon>
    </lineage>
</organism>
<dbReference type="GO" id="GO:0016020">
    <property type="term" value="C:membrane"/>
    <property type="evidence" value="ECO:0007669"/>
    <property type="project" value="InterPro"/>
</dbReference>
<dbReference type="PANTHER" id="PTHR34596">
    <property type="entry name" value="CHITOPORIN"/>
    <property type="match status" value="1"/>
</dbReference>
<evidence type="ECO:0000256" key="1">
    <source>
        <dbReference type="ARBA" id="ARBA00009075"/>
    </source>
</evidence>
<comment type="similarity">
    <text evidence="1">Belongs to the outer membrane porin (Opr) (TC 1.B.25) family.</text>
</comment>
<dbReference type="EMBL" id="FNRJ01000002">
    <property type="protein sequence ID" value="SEA30740.1"/>
    <property type="molecule type" value="Genomic_DNA"/>
</dbReference>
<dbReference type="Proteomes" id="UP000242469">
    <property type="component" value="Unassembled WGS sequence"/>
</dbReference>
<evidence type="ECO:0000256" key="2">
    <source>
        <dbReference type="ARBA" id="ARBA00022448"/>
    </source>
</evidence>
<keyword evidence="2" id="KW-0813">Transport</keyword>
<dbReference type="SUPFAM" id="SSF56935">
    <property type="entry name" value="Porins"/>
    <property type="match status" value="1"/>
</dbReference>
<dbReference type="PANTHER" id="PTHR34596:SF2">
    <property type="entry name" value="CHITOPORIN"/>
    <property type="match status" value="1"/>
</dbReference>
<proteinExistence type="inferred from homology"/>